<dbReference type="AlphaFoldDB" id="A0A0F9C3S8"/>
<organism evidence="1">
    <name type="scientific">marine sediment metagenome</name>
    <dbReference type="NCBI Taxonomy" id="412755"/>
    <lineage>
        <taxon>unclassified sequences</taxon>
        <taxon>metagenomes</taxon>
        <taxon>ecological metagenomes</taxon>
    </lineage>
</organism>
<sequence>MQYIPLLVVCITIGGSTVGCASIPLTHDQCNATKYATAHEHGQCLLAASKYREEQYEREDRRLVRRDKLIQFLNACDADKRLVVVEMRTIGRSVLPDKRRMSKDKKE</sequence>
<reference evidence="1" key="1">
    <citation type="journal article" date="2015" name="Nature">
        <title>Complex archaea that bridge the gap between prokaryotes and eukaryotes.</title>
        <authorList>
            <person name="Spang A."/>
            <person name="Saw J.H."/>
            <person name="Jorgensen S.L."/>
            <person name="Zaremba-Niedzwiedzka K."/>
            <person name="Martijn J."/>
            <person name="Lind A.E."/>
            <person name="van Eijk R."/>
            <person name="Schleper C."/>
            <person name="Guy L."/>
            <person name="Ettema T.J."/>
        </authorList>
    </citation>
    <scope>NUCLEOTIDE SEQUENCE</scope>
</reference>
<proteinExistence type="predicted"/>
<dbReference type="EMBL" id="LAZR01046185">
    <property type="protein sequence ID" value="KKK97124.1"/>
    <property type="molecule type" value="Genomic_DNA"/>
</dbReference>
<comment type="caution">
    <text evidence="1">The sequence shown here is derived from an EMBL/GenBank/DDBJ whole genome shotgun (WGS) entry which is preliminary data.</text>
</comment>
<evidence type="ECO:0000313" key="1">
    <source>
        <dbReference type="EMBL" id="KKK97124.1"/>
    </source>
</evidence>
<name>A0A0F9C3S8_9ZZZZ</name>
<accession>A0A0F9C3S8</accession>
<gene>
    <name evidence="1" type="ORF">LCGC14_2655880</name>
</gene>
<protein>
    <submittedName>
        <fullName evidence="1">Uncharacterized protein</fullName>
    </submittedName>
</protein>